<gene>
    <name evidence="2" type="ORF">EGM88_06220</name>
</gene>
<feature type="chain" id="PRO_5018219196" description="YbjN domain-containing protein" evidence="1">
    <location>
        <begin position="22"/>
        <end position="163"/>
    </location>
</feature>
<dbReference type="Proteomes" id="UP000270856">
    <property type="component" value="Unassembled WGS sequence"/>
</dbReference>
<dbReference type="SUPFAM" id="SSF69635">
    <property type="entry name" value="Type III secretory system chaperone-like"/>
    <property type="match status" value="1"/>
</dbReference>
<evidence type="ECO:0008006" key="4">
    <source>
        <dbReference type="Google" id="ProtNLM"/>
    </source>
</evidence>
<reference evidence="2 3" key="1">
    <citation type="submission" date="2018-11" db="EMBL/GenBank/DDBJ databases">
        <title>Aureibaculum marinum gen. nov., sp. nov., a member of the family Flavobacteriaceae isolated from the Bohai Sea.</title>
        <authorList>
            <person name="Ji X."/>
        </authorList>
    </citation>
    <scope>NUCLEOTIDE SEQUENCE [LARGE SCALE GENOMIC DNA]</scope>
    <source>
        <strain evidence="2 3">BH-SD17</strain>
    </source>
</reference>
<dbReference type="AlphaFoldDB" id="A0A3N4NQX5"/>
<keyword evidence="3" id="KW-1185">Reference proteome</keyword>
<proteinExistence type="predicted"/>
<protein>
    <recommendedName>
        <fullName evidence="4">YbjN domain-containing protein</fullName>
    </recommendedName>
</protein>
<feature type="signal peptide" evidence="1">
    <location>
        <begin position="1"/>
        <end position="21"/>
    </location>
</feature>
<dbReference type="EMBL" id="RPFJ01000006">
    <property type="protein sequence ID" value="RPD98782.1"/>
    <property type="molecule type" value="Genomic_DNA"/>
</dbReference>
<dbReference type="Gene3D" id="3.30.1460.10">
    <property type="match status" value="1"/>
</dbReference>
<name>A0A3N4NQX5_9FLAO</name>
<sequence length="163" mass="18883">MKTKASYFIILFFVVTFSVQSQNMTNNDLEKIIYVVSDSIRGNHGNWQFMIKGKMLFCITDTVNNRLRIMSPIIEQRKLAHLDLLKLMEANSYTALDARYAIADDLLWSLYVHPLKELQKEEVLSAIKQVYTAALTYGSTYNSSELTFPTKKELEKKKGKRKM</sequence>
<keyword evidence="1" id="KW-0732">Signal</keyword>
<evidence type="ECO:0000256" key="1">
    <source>
        <dbReference type="SAM" id="SignalP"/>
    </source>
</evidence>
<organism evidence="2 3">
    <name type="scientific">Aureibaculum marinum</name>
    <dbReference type="NCBI Taxonomy" id="2487930"/>
    <lineage>
        <taxon>Bacteria</taxon>
        <taxon>Pseudomonadati</taxon>
        <taxon>Bacteroidota</taxon>
        <taxon>Flavobacteriia</taxon>
        <taxon>Flavobacteriales</taxon>
        <taxon>Flavobacteriaceae</taxon>
        <taxon>Aureibaculum</taxon>
    </lineage>
</organism>
<evidence type="ECO:0000313" key="2">
    <source>
        <dbReference type="EMBL" id="RPD98782.1"/>
    </source>
</evidence>
<dbReference type="OrthoDB" id="571431at2"/>
<dbReference type="RefSeq" id="WP_123897097.1">
    <property type="nucleotide sequence ID" value="NZ_RPFJ01000006.1"/>
</dbReference>
<evidence type="ECO:0000313" key="3">
    <source>
        <dbReference type="Proteomes" id="UP000270856"/>
    </source>
</evidence>
<accession>A0A3N4NQX5</accession>
<comment type="caution">
    <text evidence="2">The sequence shown here is derived from an EMBL/GenBank/DDBJ whole genome shotgun (WGS) entry which is preliminary data.</text>
</comment>